<name>A0ABU0AGX5_9BACI</name>
<dbReference type="SUPFAM" id="SSF56112">
    <property type="entry name" value="Protein kinase-like (PK-like)"/>
    <property type="match status" value="1"/>
</dbReference>
<dbReference type="InterPro" id="IPR006748">
    <property type="entry name" value="NH2Glyco/OHUrea_AB-resist_kin"/>
</dbReference>
<evidence type="ECO:0000313" key="1">
    <source>
        <dbReference type="EMBL" id="MDQ0270511.1"/>
    </source>
</evidence>
<protein>
    <submittedName>
        <fullName evidence="1">Streptomycin 6-kinase</fullName>
        <ecNumber evidence="1">2.7.1.72</ecNumber>
    </submittedName>
</protein>
<gene>
    <name evidence="1" type="ORF">J2S17_002386</name>
</gene>
<dbReference type="Pfam" id="PF04655">
    <property type="entry name" value="APH_6_hur"/>
    <property type="match status" value="1"/>
</dbReference>
<proteinExistence type="predicted"/>
<accession>A0ABU0AGX5</accession>
<dbReference type="GO" id="GO:0050300">
    <property type="term" value="F:aminoglycoside 6-kinase activity"/>
    <property type="evidence" value="ECO:0007669"/>
    <property type="project" value="UniProtKB-EC"/>
</dbReference>
<dbReference type="EMBL" id="JAUSUB010000009">
    <property type="protein sequence ID" value="MDQ0270511.1"/>
    <property type="molecule type" value="Genomic_DNA"/>
</dbReference>
<sequence length="300" mass="34586">MLEISDSFKATIEGVHGKRGSEWLQQLPTLISYCEEKWSIKILQPYDLSYNYVAPAITDAGEHYVIKLRVPDKEFKDEVNFLRFYKGDGIVRLMAEDIEKGIILMEQLSPGKSLKFVENDQESVAIAANAISSLWRPVPSGQDFPHVRDLAEGLNGIRKKFNGGTGPFDRNLVGLAEKWFPKLIASTEQEVLLHGDFHHENILLNENDWIIIDPKGLIGEADYDITNFLRNHLLHFSNPKEILYNRINLFAKKLDLNKERILKWGLCQAVLSAWWFLEDNLEGWEEDMRVAQLYLELLEE</sequence>
<dbReference type="Gene3D" id="3.90.1200.10">
    <property type="match status" value="1"/>
</dbReference>
<evidence type="ECO:0000313" key="2">
    <source>
        <dbReference type="Proteomes" id="UP001238088"/>
    </source>
</evidence>
<keyword evidence="1" id="KW-0808">Transferase</keyword>
<dbReference type="Proteomes" id="UP001238088">
    <property type="component" value="Unassembled WGS sequence"/>
</dbReference>
<organism evidence="1 2">
    <name type="scientific">Cytobacillus purgationiresistens</name>
    <dbReference type="NCBI Taxonomy" id="863449"/>
    <lineage>
        <taxon>Bacteria</taxon>
        <taxon>Bacillati</taxon>
        <taxon>Bacillota</taxon>
        <taxon>Bacilli</taxon>
        <taxon>Bacillales</taxon>
        <taxon>Bacillaceae</taxon>
        <taxon>Cytobacillus</taxon>
    </lineage>
</organism>
<keyword evidence="2" id="KW-1185">Reference proteome</keyword>
<reference evidence="1 2" key="1">
    <citation type="submission" date="2023-07" db="EMBL/GenBank/DDBJ databases">
        <title>Genomic Encyclopedia of Type Strains, Phase IV (KMG-IV): sequencing the most valuable type-strain genomes for metagenomic binning, comparative biology and taxonomic classification.</title>
        <authorList>
            <person name="Goeker M."/>
        </authorList>
    </citation>
    <scope>NUCLEOTIDE SEQUENCE [LARGE SCALE GENOMIC DNA]</scope>
    <source>
        <strain evidence="1 2">DSM 23494</strain>
    </source>
</reference>
<dbReference type="InterPro" id="IPR011009">
    <property type="entry name" value="Kinase-like_dom_sf"/>
</dbReference>
<comment type="caution">
    <text evidence="1">The sequence shown here is derived from an EMBL/GenBank/DDBJ whole genome shotgun (WGS) entry which is preliminary data.</text>
</comment>
<dbReference type="EC" id="2.7.1.72" evidence="1"/>
<dbReference type="RefSeq" id="WP_307475001.1">
    <property type="nucleotide sequence ID" value="NZ_JAUSUB010000009.1"/>
</dbReference>